<evidence type="ECO:0000313" key="2">
    <source>
        <dbReference type="EMBL" id="PNU04975.1"/>
    </source>
</evidence>
<name>A0A2K2G1Q5_9SPHN</name>
<comment type="caution">
    <text evidence="2">The sequence shown here is derived from an EMBL/GenBank/DDBJ whole genome shotgun (WGS) entry which is preliminary data.</text>
</comment>
<dbReference type="Proteomes" id="UP000236327">
    <property type="component" value="Unassembled WGS sequence"/>
</dbReference>
<evidence type="ECO:0000313" key="3">
    <source>
        <dbReference type="Proteomes" id="UP000236327"/>
    </source>
</evidence>
<sequence>MAGEAHRETVRSAPRVEGGLASVPSSCLTAVPWRSLESEIAAWDRLADSAAEPNPFYESWYLLPSLHHLPRTEGVTILRYEHDGKLAGLLPIARSARYYRWPVPQVSSWLHENCFCGVPLVAKGAEIPFWQAVLRWADAHPGSALFMHLRGMVLGGPLHVALEQVAVQQVRQLEIVHGEARAMLASQDTPQGYLEAALSGKKRKELRRQASRLAEAGEVSFEHRSDAIGIGSWCADFLALEAAGWKGKAGSALASSEGTARLFRESMAGAADKGRLERLSLTLDGRPIAMLATFLTPPGAYSYKTAFDEDCARFSPGVLLQRENLRMLERSDIAWTDSCAATDHPMIDHLWRERRQIGRLSIAIGGALRRAAFRQFVRAETARHPAGPSQ</sequence>
<accession>A0A2K2G1Q5</accession>
<proteinExistence type="predicted"/>
<evidence type="ECO:0000259" key="1">
    <source>
        <dbReference type="Pfam" id="PF13480"/>
    </source>
</evidence>
<dbReference type="InterPro" id="IPR016181">
    <property type="entry name" value="Acyl_CoA_acyltransferase"/>
</dbReference>
<dbReference type="InterPro" id="IPR038740">
    <property type="entry name" value="BioF2-like_GNAT_dom"/>
</dbReference>
<dbReference type="AlphaFoldDB" id="A0A2K2G1Q5"/>
<organism evidence="2 3">
    <name type="scientific">Novosphingobium guangzhouense</name>
    <dbReference type="NCBI Taxonomy" id="1850347"/>
    <lineage>
        <taxon>Bacteria</taxon>
        <taxon>Pseudomonadati</taxon>
        <taxon>Pseudomonadota</taxon>
        <taxon>Alphaproteobacteria</taxon>
        <taxon>Sphingomonadales</taxon>
        <taxon>Sphingomonadaceae</taxon>
        <taxon>Novosphingobium</taxon>
    </lineage>
</organism>
<dbReference type="Pfam" id="PF13480">
    <property type="entry name" value="Acetyltransf_6"/>
    <property type="match status" value="1"/>
</dbReference>
<protein>
    <submittedName>
        <fullName evidence="2">Cellulose biosynthesis protein CelD</fullName>
    </submittedName>
</protein>
<feature type="domain" description="BioF2-like acetyltransferase" evidence="1">
    <location>
        <begin position="201"/>
        <end position="338"/>
    </location>
</feature>
<dbReference type="OrthoDB" id="213519at2"/>
<reference evidence="2 3" key="1">
    <citation type="submission" date="2016-05" db="EMBL/GenBank/DDBJ databases">
        <title>Complete genome sequence of Novosphingobium guangzhouense SA925(T).</title>
        <authorList>
            <person name="Sha S."/>
        </authorList>
    </citation>
    <scope>NUCLEOTIDE SEQUENCE [LARGE SCALE GENOMIC DNA]</scope>
    <source>
        <strain evidence="2 3">SA925</strain>
    </source>
</reference>
<keyword evidence="3" id="KW-1185">Reference proteome</keyword>
<dbReference type="SUPFAM" id="SSF55729">
    <property type="entry name" value="Acyl-CoA N-acyltransferases (Nat)"/>
    <property type="match status" value="1"/>
</dbReference>
<gene>
    <name evidence="2" type="ORF">A8V01_03805</name>
</gene>
<dbReference type="EMBL" id="LYMM01000029">
    <property type="protein sequence ID" value="PNU04975.1"/>
    <property type="molecule type" value="Genomic_DNA"/>
</dbReference>